<dbReference type="PANTHER" id="PTHR33567:SF3">
    <property type="entry name" value="CHROMATE ION TRANSPORTER (EUROFUNG)"/>
    <property type="match status" value="1"/>
</dbReference>
<keyword evidence="4 7" id="KW-0812">Transmembrane</keyword>
<dbReference type="OrthoDB" id="8969999at2"/>
<evidence type="ECO:0000313" key="8">
    <source>
        <dbReference type="EMBL" id="MXP64009.1"/>
    </source>
</evidence>
<evidence type="ECO:0000256" key="4">
    <source>
        <dbReference type="ARBA" id="ARBA00022692"/>
    </source>
</evidence>
<feature type="transmembrane region" description="Helical" evidence="7">
    <location>
        <begin position="102"/>
        <end position="124"/>
    </location>
</feature>
<proteinExistence type="inferred from homology"/>
<dbReference type="AlphaFoldDB" id="A0A845BKT4"/>
<feature type="transmembrane region" description="Helical" evidence="7">
    <location>
        <begin position="72"/>
        <end position="90"/>
    </location>
</feature>
<keyword evidence="5 7" id="KW-1133">Transmembrane helix</keyword>
<name>A0A845BKT4_9PROT</name>
<keyword evidence="9" id="KW-1185">Reference proteome</keyword>
<feature type="transmembrane region" description="Helical" evidence="7">
    <location>
        <begin position="219"/>
        <end position="238"/>
    </location>
</feature>
<protein>
    <submittedName>
        <fullName evidence="8">Chromate efflux transporter</fullName>
    </submittedName>
</protein>
<dbReference type="InterPro" id="IPR014047">
    <property type="entry name" value="Chr_Tranpt_l_chain"/>
</dbReference>
<evidence type="ECO:0000313" key="9">
    <source>
        <dbReference type="Proteomes" id="UP000460715"/>
    </source>
</evidence>
<gene>
    <name evidence="8" type="primary">chrA</name>
    <name evidence="8" type="ORF">E0493_11705</name>
</gene>
<sequence length="387" mass="39138">MLLIFLRLGLTSFGGPVAHLGYLRGEFVARRRWMSEAAYADLVALAQFMPGPASSQTGFAIGVLRGGLPGGLAAWLGFTLPSALLMLLAAHGAGLAGSGTGAGIVHGLKLVAVAVVAQAVWGMAGTLCPDRRRASMAVLAALALLLLPSAVTQVAVILAGAAAGFVLCREGPQAGDARLGFRVRPRDGLAALGVFAALLLGLGPLAIATGSHALALAEASYRAGALVFGGGHVVLPLLERAFVPSGWIPADTFLAGYAVAQAVPGPLFTFAAFLGAAQGSWPNGALGAGIALAGIFLPGLLLIYGMLPFWDGFRRRPAAQAALRGVNAAVVGILLAALFDPIWTSAVHTPADFAVALAAFAALVLWRLPAWLVVVLTAAAGAISVAL</sequence>
<evidence type="ECO:0000256" key="7">
    <source>
        <dbReference type="SAM" id="Phobius"/>
    </source>
</evidence>
<dbReference type="Pfam" id="PF02417">
    <property type="entry name" value="Chromate_transp"/>
    <property type="match status" value="2"/>
</dbReference>
<accession>A0A845BKT4</accession>
<feature type="transmembrane region" description="Helical" evidence="7">
    <location>
        <begin position="286"/>
        <end position="310"/>
    </location>
</feature>
<dbReference type="GO" id="GO:0005886">
    <property type="term" value="C:plasma membrane"/>
    <property type="evidence" value="ECO:0007669"/>
    <property type="project" value="UniProtKB-SubCell"/>
</dbReference>
<feature type="transmembrane region" description="Helical" evidence="7">
    <location>
        <begin position="250"/>
        <end position="274"/>
    </location>
</feature>
<evidence type="ECO:0000256" key="2">
    <source>
        <dbReference type="ARBA" id="ARBA00005262"/>
    </source>
</evidence>
<feature type="transmembrane region" description="Helical" evidence="7">
    <location>
        <begin position="322"/>
        <end position="343"/>
    </location>
</feature>
<evidence type="ECO:0000256" key="6">
    <source>
        <dbReference type="ARBA" id="ARBA00023136"/>
    </source>
</evidence>
<reference evidence="8 9" key="1">
    <citation type="submission" date="2019-03" db="EMBL/GenBank/DDBJ databases">
        <title>Roseomonas sp. a novel Roseomonas species isolated from Sea whip Gorgonian.</title>
        <authorList>
            <person name="Li F."/>
            <person name="Pan X."/>
            <person name="Huang S."/>
            <person name="Li Z."/>
            <person name="Meng B."/>
        </authorList>
    </citation>
    <scope>NUCLEOTIDE SEQUENCE [LARGE SCALE GENOMIC DNA]</scope>
    <source>
        <strain evidence="8 9">M0104</strain>
    </source>
</reference>
<evidence type="ECO:0000256" key="3">
    <source>
        <dbReference type="ARBA" id="ARBA00022475"/>
    </source>
</evidence>
<evidence type="ECO:0000256" key="1">
    <source>
        <dbReference type="ARBA" id="ARBA00004651"/>
    </source>
</evidence>
<dbReference type="Proteomes" id="UP000460715">
    <property type="component" value="Unassembled WGS sequence"/>
</dbReference>
<keyword evidence="3" id="KW-1003">Cell membrane</keyword>
<feature type="transmembrane region" description="Helical" evidence="7">
    <location>
        <begin position="189"/>
        <end position="207"/>
    </location>
</feature>
<dbReference type="PANTHER" id="PTHR33567">
    <property type="entry name" value="CHROMATE ION TRANSPORTER (EUROFUNG)"/>
    <property type="match status" value="1"/>
</dbReference>
<feature type="transmembrane region" description="Helical" evidence="7">
    <location>
        <begin position="355"/>
        <end position="383"/>
    </location>
</feature>
<comment type="subcellular location">
    <subcellularLocation>
        <location evidence="1">Cell membrane</location>
        <topology evidence="1">Multi-pass membrane protein</topology>
    </subcellularLocation>
</comment>
<dbReference type="PIRSF" id="PIRSF004810">
    <property type="entry name" value="ChrA"/>
    <property type="match status" value="1"/>
</dbReference>
<organism evidence="8 9">
    <name type="scientific">Teichococcus coralli</name>
    <dbReference type="NCBI Taxonomy" id="2545983"/>
    <lineage>
        <taxon>Bacteria</taxon>
        <taxon>Pseudomonadati</taxon>
        <taxon>Pseudomonadota</taxon>
        <taxon>Alphaproteobacteria</taxon>
        <taxon>Acetobacterales</taxon>
        <taxon>Roseomonadaceae</taxon>
        <taxon>Roseomonas</taxon>
    </lineage>
</organism>
<dbReference type="NCBIfam" id="TIGR00937">
    <property type="entry name" value="2A51"/>
    <property type="match status" value="1"/>
</dbReference>
<comment type="similarity">
    <text evidence="2">Belongs to the chromate ion transporter (CHR) (TC 2.A.51) family.</text>
</comment>
<comment type="caution">
    <text evidence="8">The sequence shown here is derived from an EMBL/GenBank/DDBJ whole genome shotgun (WGS) entry which is preliminary data.</text>
</comment>
<dbReference type="InterPro" id="IPR003370">
    <property type="entry name" value="Chromate_transpt"/>
</dbReference>
<feature type="transmembrane region" description="Helical" evidence="7">
    <location>
        <begin position="136"/>
        <end position="168"/>
    </location>
</feature>
<dbReference type="EMBL" id="SNVJ01000008">
    <property type="protein sequence ID" value="MXP64009.1"/>
    <property type="molecule type" value="Genomic_DNA"/>
</dbReference>
<dbReference type="GO" id="GO:0015109">
    <property type="term" value="F:chromate transmembrane transporter activity"/>
    <property type="evidence" value="ECO:0007669"/>
    <property type="project" value="InterPro"/>
</dbReference>
<keyword evidence="6 7" id="KW-0472">Membrane</keyword>
<evidence type="ECO:0000256" key="5">
    <source>
        <dbReference type="ARBA" id="ARBA00022989"/>
    </source>
</evidence>